<dbReference type="OrthoDB" id="388846at2"/>
<dbReference type="EMBL" id="CP005074">
    <property type="protein sequence ID" value="AGR40994.1"/>
    <property type="molecule type" value="Genomic_DNA"/>
</dbReference>
<dbReference type="STRING" id="1276220.STAIW_v1c03360"/>
<gene>
    <name evidence="1" type="ORF">STAIW_v1c03360</name>
</gene>
<accession>S5LTG0</accession>
<evidence type="ECO:0000313" key="1">
    <source>
        <dbReference type="EMBL" id="AGR40994.1"/>
    </source>
</evidence>
<protein>
    <submittedName>
        <fullName evidence="1">Uncharacterized protein</fullName>
    </submittedName>
</protein>
<sequence>MMSLLIVDFSIFEKSTLIFSNEQKEILSLILKSENIEDFMELKKYLKINVFKYLPLRIMLLQREIIKQKNKLSVRENSKITYNTFM</sequence>
<dbReference type="KEGG" id="stai:STAIW_v1c03360"/>
<name>S5LTG0_9MOLU</name>
<dbReference type="PATRIC" id="fig|1276220.3.peg.339"/>
<dbReference type="RefSeq" id="WP_020834133.1">
    <property type="nucleotide sequence ID" value="NC_021846.1"/>
</dbReference>
<evidence type="ECO:0000313" key="2">
    <source>
        <dbReference type="Proteomes" id="UP000014984"/>
    </source>
</evidence>
<keyword evidence="2" id="KW-1185">Reference proteome</keyword>
<proteinExistence type="predicted"/>
<dbReference type="AlphaFoldDB" id="S5LTG0"/>
<organism evidence="1 2">
    <name type="scientific">Spiroplasma taiwanense CT-1</name>
    <dbReference type="NCBI Taxonomy" id="1276220"/>
    <lineage>
        <taxon>Bacteria</taxon>
        <taxon>Bacillati</taxon>
        <taxon>Mycoplasmatota</taxon>
        <taxon>Mollicutes</taxon>
        <taxon>Entomoplasmatales</taxon>
        <taxon>Spiroplasmataceae</taxon>
        <taxon>Spiroplasma</taxon>
    </lineage>
</organism>
<dbReference type="Proteomes" id="UP000014984">
    <property type="component" value="Chromosome"/>
</dbReference>
<dbReference type="HOGENOM" id="CLU_2496362_0_0_14"/>
<reference evidence="1 2" key="1">
    <citation type="journal article" date="2013" name="Genome Biol. Evol.">
        <title>Comparison of metabolic capacities and inference of gene content evolution in mosquito-associated Spiroplasma diminutum and S. taiwanense.</title>
        <authorList>
            <person name="Lo W.S."/>
            <person name="Ku C."/>
            <person name="Chen L.L."/>
            <person name="Chang T.H."/>
            <person name="Kuo C.H."/>
        </authorList>
    </citation>
    <scope>NUCLEOTIDE SEQUENCE [LARGE SCALE GENOMIC DNA]</scope>
    <source>
        <strain evidence="1">CT-1</strain>
    </source>
</reference>